<name>A0A1Q3DKZ9_9VIRU</name>
<reference evidence="1" key="1">
    <citation type="submission" date="2017-01" db="EMBL/GenBank/DDBJ databases">
        <title>Draft genome sequence of uncultured bacilliform virus purified from snow crab.</title>
        <authorList>
            <person name="Takano T."/>
        </authorList>
    </citation>
    <scope>NUCLEOTIDE SEQUENCE</scope>
    <source>
        <strain evidence="1">Isolate_1</strain>
    </source>
</reference>
<evidence type="ECO:0000313" key="1">
    <source>
        <dbReference type="EMBL" id="GAV93207.1"/>
    </source>
</evidence>
<sequence length="121" mass="12759">MTDYVSNAVANSAAGAAPLPNVITGLQAIRSSAQAIAIHSISERLVPGGPKSQQGSVISAASAYLILPREIQDQSISPIVLNPLTGRYLPDRVNESLNMASVQIKNFKKGLGIDLIPLFIH</sequence>
<organism evidence="1">
    <name type="scientific">Chionoecetes opilio bacilliform virus</name>
    <dbReference type="NCBI Taxonomy" id="1825681"/>
    <lineage>
        <taxon>Viruses</taxon>
        <taxon>Viruses incertae sedis</taxon>
        <taxon>Naldaviricetes</taxon>
        <taxon>Nimaviridae</taxon>
    </lineage>
</organism>
<proteinExistence type="predicted"/>
<dbReference type="EMBL" id="BDLS01000002">
    <property type="protein sequence ID" value="GAV93207.1"/>
    <property type="molecule type" value="Genomic_DNA"/>
</dbReference>
<protein>
    <submittedName>
        <fullName evidence="1">Uncharacterized protein</fullName>
    </submittedName>
</protein>
<gene>
    <name evidence="1" type="ORF">SCV_087</name>
</gene>
<accession>A0A1Q3DKZ9</accession>
<comment type="caution">
    <text evidence="1">The sequence shown here is derived from an EMBL/GenBank/DDBJ whole genome shotgun (WGS) entry which is preliminary data.</text>
</comment>